<feature type="region of interest" description="Disordered" evidence="1">
    <location>
        <begin position="1"/>
        <end position="34"/>
    </location>
</feature>
<sequence length="767" mass="87695">MPFEPQKKSSFSGNHRYRHARSSSAPPRPPVDYDVAELYGVRRASANAVSSGHYSAPSRPSSAMPSVGRPGRKSSLLSGERIRPSSSGAPREKEPFLSTKPTHPYSRKLVRPSKPAARTGTDSKRSSVEVFRRRSDAVKSAIGQSADRASSSKEVRVLQEESQALMAQGDARLGEGQLQEAAQQYTAGIEVFMEHPKSVPAEDGLAHLAHLHYKRSLVYRQQFYIYCAIADCKVAMLLLDKIDKSTLLRDREGSFTLIHLVIRTNWQLANCFVYLGKWMEANQYYTVAAEWLRHLRTPEKNTTEFSFLSVEYTFVSENANVFSSSQYTYREGLEALQRWNDWSLLDDSVRCWTRLPFLVKEVERTVPISPSRSLVKLKVLVEKFPEYAHLYYLNAKAMFYLAHDSVATINCLSLLKKCEALSEREKETHDEQRRRLSLFLRQSLLGQTAEQLDLFMERHKVMTDSRSEHLKHAIKDFVTNRDEGNQYYRAGDWQNCYRCYSNIIARNKPSGSKKHTEQSYGENASLLSVTYSNRSAVCMQWGRWDQALDDINDAIQYHMTTAAGCTTEREKNSREIQAKLCGRRSRIYTRLAEEGEDRKKCEAYFKGAIQDLELIHTLFPTAENLEKVKEAERLRDETLSNIPRQGSGYRPTTPQSNFYNYAEQGERRRMPKVSCADDSDEENTYPVSRLRGNSKIKTYMELLNLPITGGNSDKITSEAVNKAYRVAALRWHPDRWVNASKEERAKAEDHFKQIVVAYQELGALCTS</sequence>
<dbReference type="Pfam" id="PF00226">
    <property type="entry name" value="DnaJ"/>
    <property type="match status" value="1"/>
</dbReference>
<name>A0A7G2C3J2_9TRYP</name>
<proteinExistence type="predicted"/>
<dbReference type="Gene3D" id="1.10.287.110">
    <property type="entry name" value="DnaJ domain"/>
    <property type="match status" value="1"/>
</dbReference>
<evidence type="ECO:0000313" key="3">
    <source>
        <dbReference type="EMBL" id="CAD2214159.1"/>
    </source>
</evidence>
<keyword evidence="4" id="KW-1185">Reference proteome</keyword>
<gene>
    <name evidence="3" type="ORF">ADEAN_000160300</name>
</gene>
<dbReference type="InterPro" id="IPR011990">
    <property type="entry name" value="TPR-like_helical_dom_sf"/>
</dbReference>
<protein>
    <submittedName>
        <fullName evidence="3">DnaJ domain containing protein, putative</fullName>
    </submittedName>
</protein>
<feature type="compositionally biased region" description="Low complexity" evidence="1">
    <location>
        <begin position="55"/>
        <end position="66"/>
    </location>
</feature>
<dbReference type="SUPFAM" id="SSF46565">
    <property type="entry name" value="Chaperone J-domain"/>
    <property type="match status" value="1"/>
</dbReference>
<dbReference type="PANTHER" id="PTHR44200">
    <property type="entry name" value="DNAJ HOMOLOG SUBFAMILY C MEMBER 7"/>
    <property type="match status" value="1"/>
</dbReference>
<organism evidence="3 4">
    <name type="scientific">Angomonas deanei</name>
    <dbReference type="NCBI Taxonomy" id="59799"/>
    <lineage>
        <taxon>Eukaryota</taxon>
        <taxon>Discoba</taxon>
        <taxon>Euglenozoa</taxon>
        <taxon>Kinetoplastea</taxon>
        <taxon>Metakinetoplastina</taxon>
        <taxon>Trypanosomatida</taxon>
        <taxon>Trypanosomatidae</taxon>
        <taxon>Strigomonadinae</taxon>
        <taxon>Angomonas</taxon>
    </lineage>
</organism>
<dbReference type="PROSITE" id="PS50076">
    <property type="entry name" value="DNAJ_2"/>
    <property type="match status" value="1"/>
</dbReference>
<feature type="compositionally biased region" description="Basic and acidic residues" evidence="1">
    <location>
        <begin position="121"/>
        <end position="132"/>
    </location>
</feature>
<dbReference type="AlphaFoldDB" id="A0A7G2C3J2"/>
<accession>A0A7G2C3J2</accession>
<evidence type="ECO:0000313" key="4">
    <source>
        <dbReference type="Proteomes" id="UP000515908"/>
    </source>
</evidence>
<dbReference type="InterPro" id="IPR052758">
    <property type="entry name" value="SRC_co-chaperone"/>
</dbReference>
<evidence type="ECO:0000259" key="2">
    <source>
        <dbReference type="PROSITE" id="PS50076"/>
    </source>
</evidence>
<dbReference type="PANTHER" id="PTHR44200:SF1">
    <property type="entry name" value="DNAJ HOMOLOG SUBFAMILY C MEMBER 7"/>
    <property type="match status" value="1"/>
</dbReference>
<feature type="region of interest" description="Disordered" evidence="1">
    <location>
        <begin position="46"/>
        <end position="132"/>
    </location>
</feature>
<dbReference type="InterPro" id="IPR036869">
    <property type="entry name" value="J_dom_sf"/>
</dbReference>
<evidence type="ECO:0000256" key="1">
    <source>
        <dbReference type="SAM" id="MobiDB-lite"/>
    </source>
</evidence>
<reference evidence="3 4" key="1">
    <citation type="submission" date="2020-08" db="EMBL/GenBank/DDBJ databases">
        <authorList>
            <person name="Newling K."/>
            <person name="Davey J."/>
            <person name="Forrester S."/>
        </authorList>
    </citation>
    <scope>NUCLEOTIDE SEQUENCE [LARGE SCALE GENOMIC DNA]</scope>
    <source>
        <strain evidence="4">Crithidia deanei Carvalho (ATCC PRA-265)</strain>
    </source>
</reference>
<dbReference type="EMBL" id="LR877147">
    <property type="protein sequence ID" value="CAD2214159.1"/>
    <property type="molecule type" value="Genomic_DNA"/>
</dbReference>
<dbReference type="Gene3D" id="1.25.40.10">
    <property type="entry name" value="Tetratricopeptide repeat domain"/>
    <property type="match status" value="2"/>
</dbReference>
<dbReference type="CDD" id="cd06257">
    <property type="entry name" value="DnaJ"/>
    <property type="match status" value="1"/>
</dbReference>
<dbReference type="VEuPathDB" id="TriTrypDB:ADEAN_000160300"/>
<dbReference type="Proteomes" id="UP000515908">
    <property type="component" value="Chromosome 03"/>
</dbReference>
<dbReference type="SUPFAM" id="SSF48452">
    <property type="entry name" value="TPR-like"/>
    <property type="match status" value="2"/>
</dbReference>
<dbReference type="SMART" id="SM00271">
    <property type="entry name" value="DnaJ"/>
    <property type="match status" value="1"/>
</dbReference>
<dbReference type="InterPro" id="IPR001623">
    <property type="entry name" value="DnaJ_domain"/>
</dbReference>
<feature type="domain" description="J" evidence="2">
    <location>
        <begin position="698"/>
        <end position="766"/>
    </location>
</feature>